<dbReference type="GeneTree" id="ENSGT00940000166898"/>
<evidence type="ECO:0000313" key="3">
    <source>
        <dbReference type="Proteomes" id="UP000008225"/>
    </source>
</evidence>
<proteinExistence type="predicted"/>
<feature type="signal peptide" evidence="1">
    <location>
        <begin position="1"/>
        <end position="35"/>
    </location>
</feature>
<accession>A0A8I4A3C6</accession>
<sequence>TNLHSHRQCISILFSPQPCQHLLFILFYFLRWSLALSPRQECSGTILAHCNLCLLGSRDCPASSSWVAGTTGVFPHTRIILVFFSRDRVSSCWPG</sequence>
<dbReference type="Proteomes" id="UP000008225">
    <property type="component" value="Chromosome 5"/>
</dbReference>
<protein>
    <submittedName>
        <fullName evidence="2">Uncharacterized protein</fullName>
    </submittedName>
</protein>
<dbReference type="AlphaFoldDB" id="A0A8I4A3C6"/>
<feature type="chain" id="PRO_5035285456" evidence="1">
    <location>
        <begin position="36"/>
        <end position="95"/>
    </location>
</feature>
<organism evidence="2 3">
    <name type="scientific">Callithrix jacchus</name>
    <name type="common">White-tufted-ear marmoset</name>
    <name type="synonym">Simia Jacchus</name>
    <dbReference type="NCBI Taxonomy" id="9483"/>
    <lineage>
        <taxon>Eukaryota</taxon>
        <taxon>Metazoa</taxon>
        <taxon>Chordata</taxon>
        <taxon>Craniata</taxon>
        <taxon>Vertebrata</taxon>
        <taxon>Euteleostomi</taxon>
        <taxon>Mammalia</taxon>
        <taxon>Eutheria</taxon>
        <taxon>Euarchontoglires</taxon>
        <taxon>Primates</taxon>
        <taxon>Haplorrhini</taxon>
        <taxon>Platyrrhini</taxon>
        <taxon>Cebidae</taxon>
        <taxon>Callitrichinae</taxon>
        <taxon>Callithrix</taxon>
        <taxon>Callithrix</taxon>
    </lineage>
</organism>
<dbReference type="PANTHER" id="PTHR12138">
    <property type="entry name" value="PRIMATE-EXPANDED PROTEIN FAMILY"/>
    <property type="match status" value="1"/>
</dbReference>
<evidence type="ECO:0000256" key="1">
    <source>
        <dbReference type="SAM" id="SignalP"/>
    </source>
</evidence>
<reference evidence="2" key="2">
    <citation type="submission" date="2025-08" db="UniProtKB">
        <authorList>
            <consortium name="Ensembl"/>
        </authorList>
    </citation>
    <scope>IDENTIFICATION</scope>
</reference>
<keyword evidence="3" id="KW-1185">Reference proteome</keyword>
<dbReference type="PANTHER" id="PTHR12138:SF162">
    <property type="entry name" value="CHROMOSOME UNDETERMINED SCAFFOLD_275, WHOLE GENOME SHOTGUN SEQUENCE"/>
    <property type="match status" value="1"/>
</dbReference>
<keyword evidence="1" id="KW-0732">Signal</keyword>
<reference evidence="2" key="3">
    <citation type="submission" date="2025-09" db="UniProtKB">
        <authorList>
            <consortium name="Ensembl"/>
        </authorList>
    </citation>
    <scope>IDENTIFICATION</scope>
</reference>
<dbReference type="Ensembl" id="ENSCJAT00000144169.1">
    <property type="protein sequence ID" value="ENSCJAP00000090774.1"/>
    <property type="gene ID" value="ENSCJAG00000085698.1"/>
</dbReference>
<reference evidence="2 3" key="1">
    <citation type="submission" date="2009-03" db="EMBL/GenBank/DDBJ databases">
        <authorList>
            <person name="Warren W."/>
            <person name="Ye L."/>
            <person name="Minx P."/>
            <person name="Worley K."/>
            <person name="Gibbs R."/>
            <person name="Wilson R.K."/>
        </authorList>
    </citation>
    <scope>NUCLEOTIDE SEQUENCE [LARGE SCALE GENOMIC DNA]</scope>
</reference>
<dbReference type="OMA" id="HSHRQCI"/>
<evidence type="ECO:0000313" key="2">
    <source>
        <dbReference type="Ensembl" id="ENSCJAP00000090774.1"/>
    </source>
</evidence>
<name>A0A8I4A3C6_CALJA</name>